<organism evidence="1 2">
    <name type="scientific">Streptomyces zhaozhouensis</name>
    <dbReference type="NCBI Taxonomy" id="1300267"/>
    <lineage>
        <taxon>Bacteria</taxon>
        <taxon>Bacillati</taxon>
        <taxon>Actinomycetota</taxon>
        <taxon>Actinomycetes</taxon>
        <taxon>Kitasatosporales</taxon>
        <taxon>Streptomycetaceae</taxon>
        <taxon>Streptomyces</taxon>
    </lineage>
</organism>
<gene>
    <name evidence="1" type="ORF">SAMN06297387_11211</name>
</gene>
<accession>A0A286DYB3</accession>
<dbReference type="Proteomes" id="UP000219072">
    <property type="component" value="Unassembled WGS sequence"/>
</dbReference>
<dbReference type="RefSeq" id="WP_097232125.1">
    <property type="nucleotide sequence ID" value="NZ_OCNE01000012.1"/>
</dbReference>
<dbReference type="AlphaFoldDB" id="A0A286DYB3"/>
<reference evidence="1 2" key="1">
    <citation type="submission" date="2017-09" db="EMBL/GenBank/DDBJ databases">
        <authorList>
            <person name="Ehlers B."/>
            <person name="Leendertz F.H."/>
        </authorList>
    </citation>
    <scope>NUCLEOTIDE SEQUENCE [LARGE SCALE GENOMIC DNA]</scope>
    <source>
        <strain evidence="1 2">CGMCC 4.7095</strain>
    </source>
</reference>
<proteinExistence type="predicted"/>
<evidence type="ECO:0000313" key="2">
    <source>
        <dbReference type="Proteomes" id="UP000219072"/>
    </source>
</evidence>
<protein>
    <submittedName>
        <fullName evidence="1">Uncharacterized protein</fullName>
    </submittedName>
</protein>
<evidence type="ECO:0000313" key="1">
    <source>
        <dbReference type="EMBL" id="SOD63658.1"/>
    </source>
</evidence>
<keyword evidence="2" id="KW-1185">Reference proteome</keyword>
<dbReference type="OrthoDB" id="839783at2"/>
<sequence length="108" mass="12708">MLFFPKKRPARKDPYADPIGRESREKGWCVDCHSSIKDEFFMVHDPVWAKARMENYGGFLCVGCLEKRIGRRLRRGDFTDCPMNKPDFTYLDGRPVPKSRRLRNRLGI</sequence>
<dbReference type="EMBL" id="OCNE01000012">
    <property type="protein sequence ID" value="SOD63658.1"/>
    <property type="molecule type" value="Genomic_DNA"/>
</dbReference>
<name>A0A286DYB3_9ACTN</name>